<organism evidence="1 2">
    <name type="scientific">Rhizopogon vesiculosus</name>
    <dbReference type="NCBI Taxonomy" id="180088"/>
    <lineage>
        <taxon>Eukaryota</taxon>
        <taxon>Fungi</taxon>
        <taxon>Dikarya</taxon>
        <taxon>Basidiomycota</taxon>
        <taxon>Agaricomycotina</taxon>
        <taxon>Agaricomycetes</taxon>
        <taxon>Agaricomycetidae</taxon>
        <taxon>Boletales</taxon>
        <taxon>Suillineae</taxon>
        <taxon>Rhizopogonaceae</taxon>
        <taxon>Rhizopogon</taxon>
    </lineage>
</organism>
<sequence>MLSFGQLP</sequence>
<dbReference type="Proteomes" id="UP000183567">
    <property type="component" value="Unassembled WGS sequence"/>
</dbReference>
<proteinExistence type="predicted"/>
<evidence type="ECO:0000313" key="2">
    <source>
        <dbReference type="Proteomes" id="UP000183567"/>
    </source>
</evidence>
<keyword evidence="2" id="KW-1185">Reference proteome</keyword>
<protein>
    <submittedName>
        <fullName evidence="1">Uncharacterized protein</fullName>
    </submittedName>
</protein>
<comment type="caution">
    <text evidence="1">The sequence shown here is derived from an EMBL/GenBank/DDBJ whole genome shotgun (WGS) entry which is preliminary data.</text>
</comment>
<accession>A0A1J8PID4</accession>
<evidence type="ECO:0000313" key="1">
    <source>
        <dbReference type="EMBL" id="OJA08343.1"/>
    </source>
</evidence>
<gene>
    <name evidence="1" type="ORF">AZE42_07429</name>
</gene>
<reference evidence="1 2" key="1">
    <citation type="submission" date="2016-03" db="EMBL/GenBank/DDBJ databases">
        <title>Comparative genomics of the ectomycorrhizal sister species Rhizopogon vinicolor and Rhizopogon vesiculosus (Basidiomycota: Boletales) reveals a divergence of the mating type B locus.</title>
        <authorList>
            <person name="Mujic A.B."/>
            <person name="Kuo A."/>
            <person name="Tritt A."/>
            <person name="Lipzen A."/>
            <person name="Chen C."/>
            <person name="Johnson J."/>
            <person name="Sharma A."/>
            <person name="Barry K."/>
            <person name="Grigoriev I.V."/>
            <person name="Spatafora J.W."/>
        </authorList>
    </citation>
    <scope>NUCLEOTIDE SEQUENCE [LARGE SCALE GENOMIC DNA]</scope>
    <source>
        <strain evidence="1 2">AM-OR11-056</strain>
    </source>
</reference>
<name>A0A1J8PID4_9AGAM</name>
<dbReference type="EMBL" id="LVVM01006317">
    <property type="protein sequence ID" value="OJA08343.1"/>
    <property type="molecule type" value="Genomic_DNA"/>
</dbReference>